<organism evidence="1 2">
    <name type="scientific">Amazonocrinis nigriterrae CENA67</name>
    <dbReference type="NCBI Taxonomy" id="2794033"/>
    <lineage>
        <taxon>Bacteria</taxon>
        <taxon>Bacillati</taxon>
        <taxon>Cyanobacteriota</taxon>
        <taxon>Cyanophyceae</taxon>
        <taxon>Nostocales</taxon>
        <taxon>Nostocaceae</taxon>
        <taxon>Amazonocrinis</taxon>
        <taxon>Amazonocrinis nigriterrae</taxon>
    </lineage>
</organism>
<name>A0A8J7HX45_9NOST</name>
<proteinExistence type="predicted"/>
<comment type="caution">
    <text evidence="1">The sequence shown here is derived from an EMBL/GenBank/DDBJ whole genome shotgun (WGS) entry which is preliminary data.</text>
</comment>
<protein>
    <submittedName>
        <fullName evidence="1">Uncharacterized protein</fullName>
    </submittedName>
</protein>
<dbReference type="AlphaFoldDB" id="A0A8J7HX45"/>
<keyword evidence="2" id="KW-1185">Reference proteome</keyword>
<accession>A0A8J7HX45</accession>
<evidence type="ECO:0000313" key="2">
    <source>
        <dbReference type="Proteomes" id="UP000632766"/>
    </source>
</evidence>
<reference evidence="1 2" key="1">
    <citation type="journal article" date="2021" name="Int. J. Syst. Evol. Microbiol.">
        <title>Amazonocrinis nigriterrae gen. nov., sp. nov., Atlanticothrix silvestris gen. nov., sp. nov. and Dendronalium phyllosphericum gen. nov., sp. nov., nostocacean cyanobacteria from Brazilian environments.</title>
        <authorList>
            <person name="Alvarenga D.O."/>
            <person name="Andreote A.P.D."/>
            <person name="Branco L.H.Z."/>
            <person name="Delbaje E."/>
            <person name="Cruz R.B."/>
            <person name="Varani A.M."/>
            <person name="Fiore M.F."/>
        </authorList>
    </citation>
    <scope>NUCLEOTIDE SEQUENCE [LARGE SCALE GENOMIC DNA]</scope>
    <source>
        <strain evidence="1 2">CENA67</strain>
    </source>
</reference>
<dbReference type="RefSeq" id="WP_214662620.1">
    <property type="nucleotide sequence ID" value="NZ_JAECZC010000032.1"/>
</dbReference>
<dbReference type="EMBL" id="JAECZC010000032">
    <property type="protein sequence ID" value="MBH8563984.1"/>
    <property type="molecule type" value="Genomic_DNA"/>
</dbReference>
<sequence length="52" mass="5756">MDSFAGMLLHGMLRCSDTPTKLLGYSHECYIDTCVEVFVRGIGTSLINKEDS</sequence>
<dbReference type="Proteomes" id="UP000632766">
    <property type="component" value="Unassembled WGS sequence"/>
</dbReference>
<evidence type="ECO:0000313" key="1">
    <source>
        <dbReference type="EMBL" id="MBH8563984.1"/>
    </source>
</evidence>
<gene>
    <name evidence="1" type="ORF">I8748_17640</name>
</gene>